<accession>D5STR8</accession>
<dbReference type="eggNOG" id="ENOG502ZBMN">
    <property type="taxonomic scope" value="Bacteria"/>
</dbReference>
<evidence type="ECO:0000313" key="3">
    <source>
        <dbReference type="Proteomes" id="UP000002220"/>
    </source>
</evidence>
<dbReference type="HOGENOM" id="CLU_091712_0_0_0"/>
<dbReference type="AlphaFoldDB" id="D5STR8"/>
<dbReference type="OrthoDB" id="268197at2"/>
<organism evidence="2 3">
    <name type="scientific">Planctopirus limnophila (strain ATCC 43296 / DSM 3776 / IFAM 1008 / Mu 290)</name>
    <name type="common">Planctomyces limnophilus</name>
    <dbReference type="NCBI Taxonomy" id="521674"/>
    <lineage>
        <taxon>Bacteria</taxon>
        <taxon>Pseudomonadati</taxon>
        <taxon>Planctomycetota</taxon>
        <taxon>Planctomycetia</taxon>
        <taxon>Planctomycetales</taxon>
        <taxon>Planctomycetaceae</taxon>
        <taxon>Planctopirus</taxon>
    </lineage>
</organism>
<reference evidence="2 3" key="1">
    <citation type="journal article" date="2010" name="Stand. Genomic Sci.">
        <title>Complete genome sequence of Planctomyces limnophilus type strain (Mu 290).</title>
        <authorList>
            <person name="Labutti K."/>
            <person name="Sikorski J."/>
            <person name="Schneider S."/>
            <person name="Nolan M."/>
            <person name="Lucas S."/>
            <person name="Glavina Del Rio T."/>
            <person name="Tice H."/>
            <person name="Cheng J.F."/>
            <person name="Goodwin L."/>
            <person name="Pitluck S."/>
            <person name="Liolios K."/>
            <person name="Ivanova N."/>
            <person name="Mavromatis K."/>
            <person name="Mikhailova N."/>
            <person name="Pati A."/>
            <person name="Chen A."/>
            <person name="Palaniappan K."/>
            <person name="Land M."/>
            <person name="Hauser L."/>
            <person name="Chang Y.J."/>
            <person name="Jeffries C.D."/>
            <person name="Tindall B.J."/>
            <person name="Rohde M."/>
            <person name="Goker M."/>
            <person name="Woyke T."/>
            <person name="Bristow J."/>
            <person name="Eisen J.A."/>
            <person name="Markowitz V."/>
            <person name="Hugenholtz P."/>
            <person name="Kyrpides N.C."/>
            <person name="Klenk H.P."/>
            <person name="Lapidus A."/>
        </authorList>
    </citation>
    <scope>NUCLEOTIDE SEQUENCE [LARGE SCALE GENOMIC DNA]</scope>
    <source>
        <strain evidence="3">ATCC 43296 / DSM 3776 / IFAM 1008 / 290</strain>
    </source>
</reference>
<protein>
    <recommendedName>
        <fullName evidence="1">Anti-bacteriophage protein A/HamA C-terminal domain-containing protein</fullName>
    </recommendedName>
</protein>
<dbReference type="InterPro" id="IPR014976">
    <property type="entry name" value="AbpA_HamA_C"/>
</dbReference>
<feature type="domain" description="Anti-bacteriophage protein A/HamA C-terminal" evidence="1">
    <location>
        <begin position="18"/>
        <end position="267"/>
    </location>
</feature>
<dbReference type="Pfam" id="PF08878">
    <property type="entry name" value="HamA"/>
    <property type="match status" value="1"/>
</dbReference>
<proteinExistence type="predicted"/>
<gene>
    <name evidence="2" type="ordered locus">Plim_1064</name>
</gene>
<dbReference type="KEGG" id="plm:Plim_1064"/>
<evidence type="ECO:0000313" key="2">
    <source>
        <dbReference type="EMBL" id="ADG66903.1"/>
    </source>
</evidence>
<dbReference type="EMBL" id="CP001744">
    <property type="protein sequence ID" value="ADG66903.1"/>
    <property type="molecule type" value="Genomic_DNA"/>
</dbReference>
<evidence type="ECO:0000259" key="1">
    <source>
        <dbReference type="Pfam" id="PF08878"/>
    </source>
</evidence>
<dbReference type="Proteomes" id="UP000002220">
    <property type="component" value="Chromosome"/>
</dbReference>
<keyword evidence="3" id="KW-1185">Reference proteome</keyword>
<sequence length="273" mass="30592">MPWSNQHLGWLVQLSPPQKTADGKPIHVWAFQYDQTDKALMSSWAKHFRNHYCLDTQIDALRKGTGHTRSQYLLTMKFPSKTIAPGPSIRSGDFCEILVADFLQYNLNYFVPRTRYSSKTIKNESTKGGDILGFKILKSGKHSKNDELAIFEAKGALSGARKPPRLQDAVDDSIKDEIRKAESLNAIKQRYLDANAVNEIATIERFQNFADHPYKETYGAVAIFTSTAYCQTTLSKTDASKHPKSSGLSLMVIKGDDLMALVHTLYELAANEA</sequence>
<dbReference type="RefSeq" id="WP_013109334.1">
    <property type="nucleotide sequence ID" value="NC_014148.1"/>
</dbReference>
<name>D5STR8_PLAL2</name>